<keyword evidence="1" id="KW-0812">Transmembrane</keyword>
<comment type="caution">
    <text evidence="2">The sequence shown here is derived from an EMBL/GenBank/DDBJ whole genome shotgun (WGS) entry which is preliminary data.</text>
</comment>
<evidence type="ECO:0000313" key="2">
    <source>
        <dbReference type="EMBL" id="NDY95093.1"/>
    </source>
</evidence>
<dbReference type="EMBL" id="JAAGSC010000037">
    <property type="protein sequence ID" value="NDY95093.1"/>
    <property type="molecule type" value="Genomic_DNA"/>
</dbReference>
<evidence type="ECO:0000313" key="3">
    <source>
        <dbReference type="Proteomes" id="UP000484885"/>
    </source>
</evidence>
<evidence type="ECO:0000256" key="1">
    <source>
        <dbReference type="SAM" id="Phobius"/>
    </source>
</evidence>
<accession>A0A845UTE6</accession>
<name>A0A845UTE6_9GAMM</name>
<feature type="transmembrane region" description="Helical" evidence="1">
    <location>
        <begin position="132"/>
        <end position="152"/>
    </location>
</feature>
<feature type="transmembrane region" description="Helical" evidence="1">
    <location>
        <begin position="56"/>
        <end position="83"/>
    </location>
</feature>
<sequence>MNRTTTDSSLAARAARIAALAQTLVRRIRLLGWLGLVSAAWLWLVLFVILGSIPHFLLAVPAAVIGLILLLPGAVVLLTTLGLDSLGRLPQRLGAGSSAPPSAPAATRRGPVALLRKLWSIRREILGHRLALIRYAGAVRLFTLPLLLLISLAILACLFQVVVALVSLPLILLLVVL</sequence>
<keyword evidence="1" id="KW-0472">Membrane</keyword>
<dbReference type="Proteomes" id="UP000484885">
    <property type="component" value="Unassembled WGS sequence"/>
</dbReference>
<protein>
    <recommendedName>
        <fullName evidence="4">Sensor domain-containing protein</fullName>
    </recommendedName>
</protein>
<dbReference type="RefSeq" id="WP_164210499.1">
    <property type="nucleotide sequence ID" value="NZ_JAAGSC010000037.1"/>
</dbReference>
<gene>
    <name evidence="2" type="ORF">G3I74_05060</name>
</gene>
<keyword evidence="1" id="KW-1133">Transmembrane helix</keyword>
<organism evidence="2 3">
    <name type="scientific">Wenzhouxiangella limi</name>
    <dbReference type="NCBI Taxonomy" id="2707351"/>
    <lineage>
        <taxon>Bacteria</taxon>
        <taxon>Pseudomonadati</taxon>
        <taxon>Pseudomonadota</taxon>
        <taxon>Gammaproteobacteria</taxon>
        <taxon>Chromatiales</taxon>
        <taxon>Wenzhouxiangellaceae</taxon>
        <taxon>Wenzhouxiangella</taxon>
    </lineage>
</organism>
<reference evidence="2 3" key="1">
    <citation type="submission" date="2020-02" db="EMBL/GenBank/DDBJ databases">
        <authorList>
            <person name="Zhang X.-Y."/>
        </authorList>
    </citation>
    <scope>NUCLEOTIDE SEQUENCE [LARGE SCALE GENOMIC DNA]</scope>
    <source>
        <strain evidence="2 3">C33</strain>
    </source>
</reference>
<feature type="transmembrane region" description="Helical" evidence="1">
    <location>
        <begin position="30"/>
        <end position="50"/>
    </location>
</feature>
<keyword evidence="3" id="KW-1185">Reference proteome</keyword>
<proteinExistence type="predicted"/>
<evidence type="ECO:0008006" key="4">
    <source>
        <dbReference type="Google" id="ProtNLM"/>
    </source>
</evidence>
<dbReference type="AlphaFoldDB" id="A0A845UTE6"/>